<gene>
    <name evidence="2" type="ORF">GRAN_4183</name>
</gene>
<evidence type="ECO:0000313" key="3">
    <source>
        <dbReference type="Proteomes" id="UP000289437"/>
    </source>
</evidence>
<protein>
    <submittedName>
        <fullName evidence="2">Uncharacterized protein</fullName>
    </submittedName>
</protein>
<name>A0A4Q0SZX9_9BACT</name>
<evidence type="ECO:0000256" key="1">
    <source>
        <dbReference type="SAM" id="MobiDB-lite"/>
    </source>
</evidence>
<organism evidence="2 3">
    <name type="scientific">Granulicella sibirica</name>
    <dbReference type="NCBI Taxonomy" id="2479048"/>
    <lineage>
        <taxon>Bacteria</taxon>
        <taxon>Pseudomonadati</taxon>
        <taxon>Acidobacteriota</taxon>
        <taxon>Terriglobia</taxon>
        <taxon>Terriglobales</taxon>
        <taxon>Acidobacteriaceae</taxon>
        <taxon>Granulicella</taxon>
    </lineage>
</organism>
<accession>A0A4Q0SZX9</accession>
<comment type="caution">
    <text evidence="2">The sequence shown here is derived from an EMBL/GenBank/DDBJ whole genome shotgun (WGS) entry which is preliminary data.</text>
</comment>
<feature type="region of interest" description="Disordered" evidence="1">
    <location>
        <begin position="22"/>
        <end position="44"/>
    </location>
</feature>
<proteinExistence type="predicted"/>
<dbReference type="Proteomes" id="UP000289437">
    <property type="component" value="Unassembled WGS sequence"/>
</dbReference>
<reference evidence="2 3" key="1">
    <citation type="submission" date="2018-11" db="EMBL/GenBank/DDBJ databases">
        <authorList>
            <person name="Mardanov A.V."/>
            <person name="Ravin N.V."/>
            <person name="Dedysh S.N."/>
        </authorList>
    </citation>
    <scope>NUCLEOTIDE SEQUENCE [LARGE SCALE GENOMIC DNA]</scope>
    <source>
        <strain evidence="2 3">AF10</strain>
    </source>
</reference>
<keyword evidence="3" id="KW-1185">Reference proteome</keyword>
<evidence type="ECO:0000313" key="2">
    <source>
        <dbReference type="EMBL" id="RXH55079.1"/>
    </source>
</evidence>
<reference evidence="3" key="2">
    <citation type="submission" date="2019-02" db="EMBL/GenBank/DDBJ databases">
        <title>Granulicella sibirica sp. nov., a psychrotolerant acidobacterium isolated from an organic soil layer in forested tundra, West Siberia.</title>
        <authorList>
            <person name="Oshkin I.Y."/>
            <person name="Kulichevskaya I.S."/>
            <person name="Rijpstra W.I.C."/>
            <person name="Sinninghe Damste J.S."/>
            <person name="Rakitin A.L."/>
            <person name="Ravin N.V."/>
            <person name="Dedysh S.N."/>
        </authorList>
    </citation>
    <scope>NUCLEOTIDE SEQUENCE [LARGE SCALE GENOMIC DNA]</scope>
    <source>
        <strain evidence="3">AF10</strain>
    </source>
</reference>
<sequence length="56" mass="6095">MRLDLGLRTRQERAIARQTLNQTENVRGVGRGSGTDNGAGTKRKAAVHGVPSLLFY</sequence>
<dbReference type="EMBL" id="RDSM01000003">
    <property type="protein sequence ID" value="RXH55079.1"/>
    <property type="molecule type" value="Genomic_DNA"/>
</dbReference>
<dbReference type="AlphaFoldDB" id="A0A4Q0SZX9"/>